<protein>
    <recommendedName>
        <fullName evidence="4">DUF2306 domain-containing protein</fullName>
    </recommendedName>
</protein>
<organism evidence="2 3">
    <name type="scientific">Achromobacter veterisilvae</name>
    <dbReference type="NCBI Taxonomy" id="2069367"/>
    <lineage>
        <taxon>Bacteria</taxon>
        <taxon>Pseudomonadati</taxon>
        <taxon>Pseudomonadota</taxon>
        <taxon>Betaproteobacteria</taxon>
        <taxon>Burkholderiales</taxon>
        <taxon>Alcaligenaceae</taxon>
        <taxon>Achromobacter</taxon>
    </lineage>
</organism>
<keyword evidence="1" id="KW-0812">Transmembrane</keyword>
<evidence type="ECO:0000313" key="3">
    <source>
        <dbReference type="Proteomes" id="UP000289465"/>
    </source>
</evidence>
<dbReference type="OrthoDB" id="713921at2"/>
<proteinExistence type="predicted"/>
<gene>
    <name evidence="2" type="ORF">AVE30378_02208</name>
</gene>
<keyword evidence="1" id="KW-0472">Membrane</keyword>
<name>A0A446CFP4_9BURK</name>
<feature type="transmembrane region" description="Helical" evidence="1">
    <location>
        <begin position="63"/>
        <end position="83"/>
    </location>
</feature>
<sequence length="165" mass="17611">MSHSLSPLGIGHTLISLIPLAAGLYSFARHRGIDRNTRSGKTYLAGLILSVLTSFGLSSTGGINAGHVLGVLALLAACAGVFIHRMPILARLHPYLSAFLFSFSFFLLGVPGIGETLRRLPPAHPLAANLQSPILLGTLASWFALFVLGTALQAGWIWSRRKTRV</sequence>
<feature type="transmembrane region" description="Helical" evidence="1">
    <location>
        <begin position="95"/>
        <end position="114"/>
    </location>
</feature>
<dbReference type="EMBL" id="UFQC01000010">
    <property type="protein sequence ID" value="SSW66669.1"/>
    <property type="molecule type" value="Genomic_DNA"/>
</dbReference>
<keyword evidence="1" id="KW-1133">Transmembrane helix</keyword>
<feature type="transmembrane region" description="Helical" evidence="1">
    <location>
        <begin position="6"/>
        <end position="28"/>
    </location>
</feature>
<dbReference type="AlphaFoldDB" id="A0A446CFP4"/>
<accession>A0A446CFP4</accession>
<evidence type="ECO:0000256" key="1">
    <source>
        <dbReference type="SAM" id="Phobius"/>
    </source>
</evidence>
<dbReference type="Proteomes" id="UP000289465">
    <property type="component" value="Unassembled WGS sequence"/>
</dbReference>
<feature type="transmembrane region" description="Helical" evidence="1">
    <location>
        <begin position="134"/>
        <end position="158"/>
    </location>
</feature>
<evidence type="ECO:0000313" key="2">
    <source>
        <dbReference type="EMBL" id="SSW66669.1"/>
    </source>
</evidence>
<dbReference type="RefSeq" id="WP_129240917.1">
    <property type="nucleotide sequence ID" value="NZ_UFQC01000010.1"/>
</dbReference>
<feature type="transmembrane region" description="Helical" evidence="1">
    <location>
        <begin position="40"/>
        <end position="57"/>
    </location>
</feature>
<reference evidence="2 3" key="1">
    <citation type="submission" date="2018-07" db="EMBL/GenBank/DDBJ databases">
        <authorList>
            <person name="Peeters C."/>
        </authorList>
    </citation>
    <scope>NUCLEOTIDE SEQUENCE [LARGE SCALE GENOMIC DNA]</scope>
    <source>
        <strain evidence="2 3">LMG 30378</strain>
    </source>
</reference>
<evidence type="ECO:0008006" key="4">
    <source>
        <dbReference type="Google" id="ProtNLM"/>
    </source>
</evidence>